<keyword evidence="2" id="KW-0238">DNA-binding</keyword>
<dbReference type="SUPFAM" id="SSF64288">
    <property type="entry name" value="Chorismate lyase-like"/>
    <property type="match status" value="1"/>
</dbReference>
<organism evidence="5 6">
    <name type="scientific">Tranquillimonas rosea</name>
    <dbReference type="NCBI Taxonomy" id="641238"/>
    <lineage>
        <taxon>Bacteria</taxon>
        <taxon>Pseudomonadati</taxon>
        <taxon>Pseudomonadota</taxon>
        <taxon>Alphaproteobacteria</taxon>
        <taxon>Rhodobacterales</taxon>
        <taxon>Roseobacteraceae</taxon>
        <taxon>Tranquillimonas</taxon>
    </lineage>
</organism>
<dbReference type="Pfam" id="PF07702">
    <property type="entry name" value="UTRA"/>
    <property type="match status" value="1"/>
</dbReference>
<dbReference type="Gene3D" id="3.40.1410.10">
    <property type="entry name" value="Chorismate lyase-like"/>
    <property type="match status" value="1"/>
</dbReference>
<evidence type="ECO:0000313" key="5">
    <source>
        <dbReference type="EMBL" id="SER56115.1"/>
    </source>
</evidence>
<dbReference type="PANTHER" id="PTHR44846:SF17">
    <property type="entry name" value="GNTR-FAMILY TRANSCRIPTIONAL REGULATOR"/>
    <property type="match status" value="1"/>
</dbReference>
<reference evidence="5 6" key="1">
    <citation type="submission" date="2016-10" db="EMBL/GenBank/DDBJ databases">
        <authorList>
            <person name="de Groot N.N."/>
        </authorList>
    </citation>
    <scope>NUCLEOTIDE SEQUENCE [LARGE SCALE GENOMIC DNA]</scope>
    <source>
        <strain evidence="5 6">DSM 23042</strain>
    </source>
</reference>
<dbReference type="PANTHER" id="PTHR44846">
    <property type="entry name" value="MANNOSYL-D-GLYCERATE TRANSPORT/METABOLISM SYSTEM REPRESSOR MNGR-RELATED"/>
    <property type="match status" value="1"/>
</dbReference>
<proteinExistence type="predicted"/>
<dbReference type="InterPro" id="IPR011663">
    <property type="entry name" value="UTRA"/>
</dbReference>
<feature type="domain" description="HTH gntR-type" evidence="4">
    <location>
        <begin position="7"/>
        <end position="75"/>
    </location>
</feature>
<gene>
    <name evidence="5" type="ORF">SAMN04490244_101485</name>
</gene>
<dbReference type="InterPro" id="IPR000524">
    <property type="entry name" value="Tscrpt_reg_HTH_GntR"/>
</dbReference>
<dbReference type="STRING" id="641238.SAMN04490244_101485"/>
<dbReference type="InterPro" id="IPR028978">
    <property type="entry name" value="Chorismate_lyase_/UTRA_dom_sf"/>
</dbReference>
<dbReference type="EMBL" id="FOGU01000001">
    <property type="protein sequence ID" value="SER56115.1"/>
    <property type="molecule type" value="Genomic_DNA"/>
</dbReference>
<dbReference type="Proteomes" id="UP000198885">
    <property type="component" value="Unassembled WGS sequence"/>
</dbReference>
<dbReference type="SMART" id="SM00345">
    <property type="entry name" value="HTH_GNTR"/>
    <property type="match status" value="1"/>
</dbReference>
<dbReference type="PROSITE" id="PS50949">
    <property type="entry name" value="HTH_GNTR"/>
    <property type="match status" value="1"/>
</dbReference>
<keyword evidence="1" id="KW-0805">Transcription regulation</keyword>
<dbReference type="CDD" id="cd07377">
    <property type="entry name" value="WHTH_GntR"/>
    <property type="match status" value="1"/>
</dbReference>
<dbReference type="AlphaFoldDB" id="A0A1H9Q7J5"/>
<dbReference type="InterPro" id="IPR036390">
    <property type="entry name" value="WH_DNA-bd_sf"/>
</dbReference>
<dbReference type="SUPFAM" id="SSF46785">
    <property type="entry name" value="Winged helix' DNA-binding domain"/>
    <property type="match status" value="1"/>
</dbReference>
<dbReference type="GO" id="GO:0003700">
    <property type="term" value="F:DNA-binding transcription factor activity"/>
    <property type="evidence" value="ECO:0007669"/>
    <property type="project" value="InterPro"/>
</dbReference>
<dbReference type="GO" id="GO:0045892">
    <property type="term" value="P:negative regulation of DNA-templated transcription"/>
    <property type="evidence" value="ECO:0007669"/>
    <property type="project" value="TreeGrafter"/>
</dbReference>
<name>A0A1H9Q7J5_9RHOB</name>
<keyword evidence="3" id="KW-0804">Transcription</keyword>
<dbReference type="PRINTS" id="PR00035">
    <property type="entry name" value="HTHGNTR"/>
</dbReference>
<sequence length="230" mass="25499">MTDTPPQPLYAQIADLLTDEIAAGRLREGDRLPPERDMATAYGISVGTLRKALAALSSRGLVESRQGSGNYIRNTRAAGGLYAFFRLERVEGGGQPSAEIIGLERLEKPADLPTFGTSAEAWRIRRLRRLDGDPAAAEEIWLDAGRADDLRAEDLSPSLYHFYHSRLGLRIVRAEDRVGVATMPDWAPPLEAGRPAGYVDRISHAQDGRSVEVSRTWFDPDRARYVSRIR</sequence>
<dbReference type="InterPro" id="IPR036388">
    <property type="entry name" value="WH-like_DNA-bd_sf"/>
</dbReference>
<accession>A0A1H9Q7J5</accession>
<dbReference type="GO" id="GO:0003677">
    <property type="term" value="F:DNA binding"/>
    <property type="evidence" value="ECO:0007669"/>
    <property type="project" value="UniProtKB-KW"/>
</dbReference>
<protein>
    <submittedName>
        <fullName evidence="5">Transcriptional regulator, GntR family</fullName>
    </submittedName>
</protein>
<evidence type="ECO:0000256" key="2">
    <source>
        <dbReference type="ARBA" id="ARBA00023125"/>
    </source>
</evidence>
<dbReference type="OrthoDB" id="9794015at2"/>
<dbReference type="Gene3D" id="1.10.10.10">
    <property type="entry name" value="Winged helix-like DNA-binding domain superfamily/Winged helix DNA-binding domain"/>
    <property type="match status" value="1"/>
</dbReference>
<evidence type="ECO:0000313" key="6">
    <source>
        <dbReference type="Proteomes" id="UP000198885"/>
    </source>
</evidence>
<keyword evidence="6" id="KW-1185">Reference proteome</keyword>
<dbReference type="SMART" id="SM00866">
    <property type="entry name" value="UTRA"/>
    <property type="match status" value="1"/>
</dbReference>
<dbReference type="InterPro" id="IPR050679">
    <property type="entry name" value="Bact_HTH_transcr_reg"/>
</dbReference>
<evidence type="ECO:0000256" key="3">
    <source>
        <dbReference type="ARBA" id="ARBA00023163"/>
    </source>
</evidence>
<evidence type="ECO:0000259" key="4">
    <source>
        <dbReference type="PROSITE" id="PS50949"/>
    </source>
</evidence>
<dbReference type="RefSeq" id="WP_092687758.1">
    <property type="nucleotide sequence ID" value="NZ_FOGU01000001.1"/>
</dbReference>
<dbReference type="Pfam" id="PF00392">
    <property type="entry name" value="GntR"/>
    <property type="match status" value="1"/>
</dbReference>
<evidence type="ECO:0000256" key="1">
    <source>
        <dbReference type="ARBA" id="ARBA00023015"/>
    </source>
</evidence>